<keyword evidence="3" id="KW-1185">Reference proteome</keyword>
<accession>A0A397W9E7</accession>
<dbReference type="EMBL" id="QKWP01000077">
    <property type="protein sequence ID" value="RIB28106.1"/>
    <property type="molecule type" value="Genomic_DNA"/>
</dbReference>
<evidence type="ECO:0000256" key="1">
    <source>
        <dbReference type="SAM" id="MobiDB-lite"/>
    </source>
</evidence>
<evidence type="ECO:0000313" key="3">
    <source>
        <dbReference type="Proteomes" id="UP000266673"/>
    </source>
</evidence>
<reference evidence="2 3" key="1">
    <citation type="submission" date="2018-06" db="EMBL/GenBank/DDBJ databases">
        <title>Comparative genomics reveals the genomic features of Rhizophagus irregularis, R. cerebriforme, R. diaphanum and Gigaspora rosea, and their symbiotic lifestyle signature.</title>
        <authorList>
            <person name="Morin E."/>
            <person name="San Clemente H."/>
            <person name="Chen E.C.H."/>
            <person name="De La Providencia I."/>
            <person name="Hainaut M."/>
            <person name="Kuo A."/>
            <person name="Kohler A."/>
            <person name="Murat C."/>
            <person name="Tang N."/>
            <person name="Roy S."/>
            <person name="Loubradou J."/>
            <person name="Henrissat B."/>
            <person name="Grigoriev I.V."/>
            <person name="Corradi N."/>
            <person name="Roux C."/>
            <person name="Martin F.M."/>
        </authorList>
    </citation>
    <scope>NUCLEOTIDE SEQUENCE [LARGE SCALE GENOMIC DNA]</scope>
    <source>
        <strain evidence="2 3">DAOM 194757</strain>
    </source>
</reference>
<feature type="region of interest" description="Disordered" evidence="1">
    <location>
        <begin position="1"/>
        <end position="49"/>
    </location>
</feature>
<protein>
    <submittedName>
        <fullName evidence="2">Uncharacterized protein</fullName>
    </submittedName>
</protein>
<evidence type="ECO:0000313" key="2">
    <source>
        <dbReference type="EMBL" id="RIB28106.1"/>
    </source>
</evidence>
<dbReference type="AlphaFoldDB" id="A0A397W9E7"/>
<organism evidence="2 3">
    <name type="scientific">Gigaspora rosea</name>
    <dbReference type="NCBI Taxonomy" id="44941"/>
    <lineage>
        <taxon>Eukaryota</taxon>
        <taxon>Fungi</taxon>
        <taxon>Fungi incertae sedis</taxon>
        <taxon>Mucoromycota</taxon>
        <taxon>Glomeromycotina</taxon>
        <taxon>Glomeromycetes</taxon>
        <taxon>Diversisporales</taxon>
        <taxon>Gigasporaceae</taxon>
        <taxon>Gigaspora</taxon>
    </lineage>
</organism>
<gene>
    <name evidence="2" type="ORF">C2G38_2239720</name>
</gene>
<comment type="caution">
    <text evidence="2">The sequence shown here is derived from an EMBL/GenBank/DDBJ whole genome shotgun (WGS) entry which is preliminary data.</text>
</comment>
<name>A0A397W9E7_9GLOM</name>
<sequence length="620" mass="71204">MNFQSAHIAESSTSGAINNFNNSKLDSDTEMLNQNSEPEMHNQNSDSETITGSEVKHIILLVTTVDNNETDNDKIDNFSNDNDDDNDAYDYDNSSLDFSQANPSVLQSCILSSSVIFYPSITRNGETYTLENYLNTFLSPASQLNSLIDDFKDAIYSITTIYDQNGLPAFLQIDFTEFRINSSYQIFCKLDFDSFLLNTTDLSIIERPNQFFALQIIYLITPNSIFWARNSATDLLSATETTFTTNFSRLRIDNWHHTYDIAGTAGEAKEPGLQNKIFYTQAYHVEKEAFSASTSTLLKELKEKDAKNNSLKVNKACKAAIIIFNEIINTHFGAKLEFRIVSKVKIAKLKTFLNLFNLSFNSPLQLIQSSEFNNETFRICLLILMKTINHSFDALPNTKKYFGDTSIDNSNNTRTLEIHAIMKKSNTAWLLSEIFNIDNYSTIITSQYFQQNQQPSNNNNNGDNIDPEIKINIRRLVTIIISEPNYNNEIVELVEFICTQFIIDCIESIPSDYKTNNSHNFIELNYTTLKTYIKKTKIIKKCIQLTQEHSGQCWNCQLYLKSYKEAFKAFNELNSLDLFEDLKNRLYLEFQKQQIVPKSENNGKFCVSHRQKVFFTNLDH</sequence>
<proteinExistence type="predicted"/>
<dbReference type="Proteomes" id="UP000266673">
    <property type="component" value="Unassembled WGS sequence"/>
</dbReference>